<organism evidence="3 4">
    <name type="scientific">Anopheles sinensis</name>
    <name type="common">Mosquito</name>
    <dbReference type="NCBI Taxonomy" id="74873"/>
    <lineage>
        <taxon>Eukaryota</taxon>
        <taxon>Metazoa</taxon>
        <taxon>Ecdysozoa</taxon>
        <taxon>Arthropoda</taxon>
        <taxon>Hexapoda</taxon>
        <taxon>Insecta</taxon>
        <taxon>Pterygota</taxon>
        <taxon>Neoptera</taxon>
        <taxon>Endopterygota</taxon>
        <taxon>Diptera</taxon>
        <taxon>Nematocera</taxon>
        <taxon>Culicoidea</taxon>
        <taxon>Culicidae</taxon>
        <taxon>Anophelinae</taxon>
        <taxon>Anopheles</taxon>
    </lineage>
</organism>
<proteinExistence type="predicted"/>
<feature type="domain" description="Ig-like" evidence="1">
    <location>
        <begin position="74"/>
        <end position="165"/>
    </location>
</feature>
<dbReference type="VEuPathDB" id="VectorBase:ASIS006836"/>
<dbReference type="InterPro" id="IPR036179">
    <property type="entry name" value="Ig-like_dom_sf"/>
</dbReference>
<keyword evidence="4" id="KW-1185">Reference proteome</keyword>
<dbReference type="EMBL" id="ATLV01013400">
    <property type="status" value="NOT_ANNOTATED_CDS"/>
    <property type="molecule type" value="Genomic_DNA"/>
</dbReference>
<reference evidence="3" key="2">
    <citation type="submission" date="2020-05" db="UniProtKB">
        <authorList>
            <consortium name="EnsemblMetazoa"/>
        </authorList>
    </citation>
    <scope>IDENTIFICATION</scope>
</reference>
<dbReference type="VEuPathDB" id="VectorBase:ASIC005193"/>
<dbReference type="Gene3D" id="2.60.40.10">
    <property type="entry name" value="Immunoglobulins"/>
    <property type="match status" value="1"/>
</dbReference>
<protein>
    <submittedName>
        <fullName evidence="2">AGAP013433-PA-like protein</fullName>
    </submittedName>
</protein>
<dbReference type="PANTHER" id="PTHR21261:SF5">
    <property type="entry name" value="BEATEN PATH VA, ISOFORM A-RELATED"/>
    <property type="match status" value="1"/>
</dbReference>
<dbReference type="InterPro" id="IPR013783">
    <property type="entry name" value="Ig-like_fold"/>
</dbReference>
<dbReference type="EMBL" id="KE524855">
    <property type="protein sequence ID" value="KFB37876.1"/>
    <property type="molecule type" value="Genomic_DNA"/>
</dbReference>
<dbReference type="OrthoDB" id="7375975at2759"/>
<dbReference type="STRING" id="74873.A0A084VIT2"/>
<evidence type="ECO:0000313" key="4">
    <source>
        <dbReference type="Proteomes" id="UP000030765"/>
    </source>
</evidence>
<dbReference type="PROSITE" id="PS50835">
    <property type="entry name" value="IG_LIKE"/>
    <property type="match status" value="1"/>
</dbReference>
<dbReference type="FunFam" id="2.60.40.10:FF:000437">
    <property type="entry name" value="Beat-IIIc, isoform A"/>
    <property type="match status" value="1"/>
</dbReference>
<dbReference type="Proteomes" id="UP000030765">
    <property type="component" value="Unassembled WGS sequence"/>
</dbReference>
<name>A0A084VIT2_ANOSI</name>
<dbReference type="SUPFAM" id="SSF48726">
    <property type="entry name" value="Immunoglobulin"/>
    <property type="match status" value="1"/>
</dbReference>
<dbReference type="PANTHER" id="PTHR21261">
    <property type="entry name" value="BEAT PROTEIN"/>
    <property type="match status" value="1"/>
</dbReference>
<gene>
    <name evidence="2" type="ORF">ZHAS_00005193</name>
</gene>
<dbReference type="AlphaFoldDB" id="A0A084VIT2"/>
<reference evidence="2 4" key="1">
    <citation type="journal article" date="2014" name="BMC Genomics">
        <title>Genome sequence of Anopheles sinensis provides insight into genetics basis of mosquito competence for malaria parasites.</title>
        <authorList>
            <person name="Zhou D."/>
            <person name="Zhang D."/>
            <person name="Ding G."/>
            <person name="Shi L."/>
            <person name="Hou Q."/>
            <person name="Ye Y."/>
            <person name="Xu Y."/>
            <person name="Zhou H."/>
            <person name="Xiong C."/>
            <person name="Li S."/>
            <person name="Yu J."/>
            <person name="Hong S."/>
            <person name="Yu X."/>
            <person name="Zou P."/>
            <person name="Chen C."/>
            <person name="Chang X."/>
            <person name="Wang W."/>
            <person name="Lv Y."/>
            <person name="Sun Y."/>
            <person name="Ma L."/>
            <person name="Shen B."/>
            <person name="Zhu C."/>
        </authorList>
    </citation>
    <scope>NUCLEOTIDE SEQUENCE [LARGE SCALE GENOMIC DNA]</scope>
</reference>
<dbReference type="InterPro" id="IPR007110">
    <property type="entry name" value="Ig-like_dom"/>
</dbReference>
<accession>A0A084VIT2</accession>
<evidence type="ECO:0000259" key="1">
    <source>
        <dbReference type="PROSITE" id="PS50835"/>
    </source>
</evidence>
<evidence type="ECO:0000313" key="2">
    <source>
        <dbReference type="EMBL" id="KFB37876.1"/>
    </source>
</evidence>
<sequence length="200" mass="21729">MITPAAAPSASVVMIDGGLGTIGRGWSHPGCRHESHSNAMRNKTLSSALGRVLSNVRCLQLKEISVPEVVDVRETVTLTCSYDMGTHKLNSVKWYKDGREFFRYSPMMARSLIYFEVDGVTVDRNSTEQICNQFLCTIQLHQLNIRSGGEYRCEVSGDAPEFKLAHGVGNMTVAAALVAGSSGGGKELGARAARKRFSTD</sequence>
<evidence type="ECO:0000313" key="3">
    <source>
        <dbReference type="EnsemblMetazoa" id="ASIC005193-PA"/>
    </source>
</evidence>
<dbReference type="EnsemblMetazoa" id="ASIC005193-RA">
    <property type="protein sequence ID" value="ASIC005193-PA"/>
    <property type="gene ID" value="ASIC005193"/>
</dbReference>